<feature type="transmembrane region" description="Helical" evidence="6">
    <location>
        <begin position="33"/>
        <end position="53"/>
    </location>
</feature>
<dbReference type="PANTHER" id="PTHR20855">
    <property type="entry name" value="ADIPOR/PROGESTIN RECEPTOR-RELATED"/>
    <property type="match status" value="1"/>
</dbReference>
<sequence>MRGWLHVAAAAVGLIAGIALTIAAVRQGDPALTTATVVYVLCLIGAMAVSGWYHRWPFIRESSIRAARRADHSMIAVFIAGTYGPIVVAGLPPGDATGLLIACWVGAAAAVVVNLVWISHPRWVAVAIYLFLGWLVVWKLGALYDGTGAAVLLLLAGGGVIYSLGALVYGFKWPDPWPRWFGFHEVFHAATIVAAVLHHIAIWIVVLHGPVGA</sequence>
<evidence type="ECO:0000256" key="3">
    <source>
        <dbReference type="ARBA" id="ARBA00022989"/>
    </source>
</evidence>
<dbReference type="STRING" id="1437874.CSPHI_00240"/>
<keyword evidence="2 6" id="KW-0812">Transmembrane</keyword>
<keyword evidence="5" id="KW-0862">Zinc</keyword>
<gene>
    <name evidence="7" type="ORF">CSPHI_00240</name>
</gene>
<comment type="subcellular location">
    <subcellularLocation>
        <location evidence="1">Membrane</location>
        <topology evidence="1">Multi-pass membrane protein</topology>
    </subcellularLocation>
</comment>
<dbReference type="EMBL" id="CP009248">
    <property type="protein sequence ID" value="APT89784.1"/>
    <property type="molecule type" value="Genomic_DNA"/>
</dbReference>
<dbReference type="GO" id="GO:0016020">
    <property type="term" value="C:membrane"/>
    <property type="evidence" value="ECO:0007669"/>
    <property type="project" value="UniProtKB-SubCell"/>
</dbReference>
<protein>
    <recommendedName>
        <fullName evidence="9">Hly III family transporter</fullName>
    </recommendedName>
</protein>
<feature type="binding site" evidence="5">
    <location>
        <position position="184"/>
    </location>
    <ligand>
        <name>Zn(2+)</name>
        <dbReference type="ChEBI" id="CHEBI:29105"/>
    </ligand>
</feature>
<name>A0A1L7CVC7_9CORY</name>
<feature type="transmembrane region" description="Helical" evidence="6">
    <location>
        <begin position="98"/>
        <end position="117"/>
    </location>
</feature>
<reference evidence="7 8" key="1">
    <citation type="submission" date="2014-08" db="EMBL/GenBank/DDBJ databases">
        <title>Complete genome sequence of Corynebacterium sphenisci CECT 5990(T) (=DSM 44792(T)), isolated from healthy wild penguins.</title>
        <authorList>
            <person name="Ruckert C."/>
            <person name="Albersmeier A."/>
            <person name="Winkler A."/>
            <person name="Kalinowski J."/>
        </authorList>
    </citation>
    <scope>NUCLEOTIDE SEQUENCE [LARGE SCALE GENOMIC DNA]</scope>
    <source>
        <strain evidence="7 8">DSM 44792</strain>
    </source>
</reference>
<evidence type="ECO:0000256" key="4">
    <source>
        <dbReference type="ARBA" id="ARBA00023136"/>
    </source>
</evidence>
<evidence type="ECO:0000256" key="1">
    <source>
        <dbReference type="ARBA" id="ARBA00004141"/>
    </source>
</evidence>
<evidence type="ECO:0000313" key="7">
    <source>
        <dbReference type="EMBL" id="APT89784.1"/>
    </source>
</evidence>
<dbReference type="Proteomes" id="UP000185469">
    <property type="component" value="Chromosome"/>
</dbReference>
<dbReference type="AlphaFoldDB" id="A0A1L7CVC7"/>
<dbReference type="KEGG" id="csph:CSPHI_00240"/>
<keyword evidence="5" id="KW-0479">Metal-binding</keyword>
<evidence type="ECO:0000256" key="6">
    <source>
        <dbReference type="SAM" id="Phobius"/>
    </source>
</evidence>
<feature type="transmembrane region" description="Helical" evidence="6">
    <location>
        <begin position="74"/>
        <end position="92"/>
    </location>
</feature>
<keyword evidence="3 6" id="KW-1133">Transmembrane helix</keyword>
<dbReference type="PANTHER" id="PTHR20855:SF3">
    <property type="entry name" value="LD03007P"/>
    <property type="match status" value="1"/>
</dbReference>
<accession>A0A1L7CVC7</accession>
<evidence type="ECO:0000313" key="8">
    <source>
        <dbReference type="Proteomes" id="UP000185469"/>
    </source>
</evidence>
<feature type="transmembrane region" description="Helical" evidence="6">
    <location>
        <begin position="183"/>
        <end position="206"/>
    </location>
</feature>
<feature type="binding site" evidence="5">
    <location>
        <position position="188"/>
    </location>
    <ligand>
        <name>Zn(2+)</name>
        <dbReference type="ChEBI" id="CHEBI:29105"/>
    </ligand>
</feature>
<proteinExistence type="predicted"/>
<evidence type="ECO:0000256" key="2">
    <source>
        <dbReference type="ARBA" id="ARBA00022692"/>
    </source>
</evidence>
<keyword evidence="8" id="KW-1185">Reference proteome</keyword>
<dbReference type="InterPro" id="IPR004254">
    <property type="entry name" value="AdipoR/HlyIII-related"/>
</dbReference>
<evidence type="ECO:0008006" key="9">
    <source>
        <dbReference type="Google" id="ProtNLM"/>
    </source>
</evidence>
<feature type="binding site" evidence="5">
    <location>
        <position position="54"/>
    </location>
    <ligand>
        <name>Zn(2+)</name>
        <dbReference type="ChEBI" id="CHEBI:29105"/>
    </ligand>
</feature>
<feature type="transmembrane region" description="Helical" evidence="6">
    <location>
        <begin position="150"/>
        <end position="171"/>
    </location>
</feature>
<dbReference type="GO" id="GO:0046872">
    <property type="term" value="F:metal ion binding"/>
    <property type="evidence" value="ECO:0007669"/>
    <property type="project" value="UniProtKB-KW"/>
</dbReference>
<feature type="transmembrane region" description="Helical" evidence="6">
    <location>
        <begin position="124"/>
        <end position="144"/>
    </location>
</feature>
<evidence type="ECO:0000256" key="5">
    <source>
        <dbReference type="PIRSR" id="PIRSR604254-1"/>
    </source>
</evidence>
<dbReference type="Pfam" id="PF03006">
    <property type="entry name" value="HlyIII"/>
    <property type="match status" value="1"/>
</dbReference>
<dbReference type="OrthoDB" id="9813689at2"/>
<organism evidence="7 8">
    <name type="scientific">Corynebacterium sphenisci DSM 44792</name>
    <dbReference type="NCBI Taxonomy" id="1437874"/>
    <lineage>
        <taxon>Bacteria</taxon>
        <taxon>Bacillati</taxon>
        <taxon>Actinomycetota</taxon>
        <taxon>Actinomycetes</taxon>
        <taxon>Mycobacteriales</taxon>
        <taxon>Corynebacteriaceae</taxon>
        <taxon>Corynebacterium</taxon>
    </lineage>
</organism>
<keyword evidence="4 6" id="KW-0472">Membrane</keyword>